<proteinExistence type="predicted"/>
<dbReference type="EMBL" id="OY660883">
    <property type="protein sequence ID" value="CAJ1081900.1"/>
    <property type="molecule type" value="Genomic_DNA"/>
</dbReference>
<gene>
    <name evidence="2" type="ORF">XNOV1_A021650</name>
</gene>
<keyword evidence="3" id="KW-1185">Reference proteome</keyword>
<protein>
    <recommendedName>
        <fullName evidence="4">Reverse transcriptase domain-containing protein</fullName>
    </recommendedName>
</protein>
<dbReference type="AlphaFoldDB" id="A0AAV1H869"/>
<evidence type="ECO:0000313" key="2">
    <source>
        <dbReference type="EMBL" id="CAJ1081900.1"/>
    </source>
</evidence>
<organism evidence="2 3">
    <name type="scientific">Xyrichtys novacula</name>
    <name type="common">Pearly razorfish</name>
    <name type="synonym">Hemipteronotus novacula</name>
    <dbReference type="NCBI Taxonomy" id="13765"/>
    <lineage>
        <taxon>Eukaryota</taxon>
        <taxon>Metazoa</taxon>
        <taxon>Chordata</taxon>
        <taxon>Craniata</taxon>
        <taxon>Vertebrata</taxon>
        <taxon>Euteleostomi</taxon>
        <taxon>Actinopterygii</taxon>
        <taxon>Neopterygii</taxon>
        <taxon>Teleostei</taxon>
        <taxon>Neoteleostei</taxon>
        <taxon>Acanthomorphata</taxon>
        <taxon>Eupercaria</taxon>
        <taxon>Labriformes</taxon>
        <taxon>Labridae</taxon>
        <taxon>Xyrichtys</taxon>
    </lineage>
</organism>
<accession>A0AAV1H869</accession>
<evidence type="ECO:0000313" key="3">
    <source>
        <dbReference type="Proteomes" id="UP001178508"/>
    </source>
</evidence>
<name>A0AAV1H869_XYRNO</name>
<sequence length="159" mass="18280">MIRRVQEQSIPVYCWMKKDWGLKLPPSELIQRVKLLKYADNTTIVGLITKNMEDDYRSEIDRMVNMCKDHNLILNESKTVELIIDSRTNTSIKTPIIINDQSISATDSFKFLGTHINNKLNGIITPLTFSKQQINDYSTSDNSGNTESGKMYWYNSTPP</sequence>
<dbReference type="Proteomes" id="UP001178508">
    <property type="component" value="Chromosome 20"/>
</dbReference>
<feature type="region of interest" description="Disordered" evidence="1">
    <location>
        <begin position="136"/>
        <end position="159"/>
    </location>
</feature>
<evidence type="ECO:0008006" key="4">
    <source>
        <dbReference type="Google" id="ProtNLM"/>
    </source>
</evidence>
<reference evidence="2" key="1">
    <citation type="submission" date="2023-08" db="EMBL/GenBank/DDBJ databases">
        <authorList>
            <person name="Alioto T."/>
            <person name="Alioto T."/>
            <person name="Gomez Garrido J."/>
        </authorList>
    </citation>
    <scope>NUCLEOTIDE SEQUENCE</scope>
</reference>
<evidence type="ECO:0000256" key="1">
    <source>
        <dbReference type="SAM" id="MobiDB-lite"/>
    </source>
</evidence>